<organism evidence="6 7">
    <name type="scientific">Winogradskya consettensis</name>
    <dbReference type="NCBI Taxonomy" id="113560"/>
    <lineage>
        <taxon>Bacteria</taxon>
        <taxon>Bacillati</taxon>
        <taxon>Actinomycetota</taxon>
        <taxon>Actinomycetes</taxon>
        <taxon>Micromonosporales</taxon>
        <taxon>Micromonosporaceae</taxon>
        <taxon>Winogradskya</taxon>
    </lineage>
</organism>
<dbReference type="InterPro" id="IPR051912">
    <property type="entry name" value="Alkylbase_DNA_Glycosylase/TA"/>
</dbReference>
<dbReference type="GO" id="GO:0032993">
    <property type="term" value="C:protein-DNA complex"/>
    <property type="evidence" value="ECO:0007669"/>
    <property type="project" value="TreeGrafter"/>
</dbReference>
<dbReference type="GO" id="GO:0006285">
    <property type="term" value="P:base-excision repair, AP site formation"/>
    <property type="evidence" value="ECO:0007669"/>
    <property type="project" value="TreeGrafter"/>
</dbReference>
<keyword evidence="3" id="KW-0227">DNA damage</keyword>
<dbReference type="InterPro" id="IPR003265">
    <property type="entry name" value="HhH-GPD_domain"/>
</dbReference>
<dbReference type="SUPFAM" id="SSF48150">
    <property type="entry name" value="DNA-glycosylase"/>
    <property type="match status" value="1"/>
</dbReference>
<keyword evidence="7" id="KW-1185">Reference proteome</keyword>
<dbReference type="AlphaFoldDB" id="A0A919W297"/>
<accession>A0A919W297</accession>
<feature type="domain" description="HhH-GPD" evidence="5">
    <location>
        <begin position="124"/>
        <end position="274"/>
    </location>
</feature>
<dbReference type="GO" id="GO:0008725">
    <property type="term" value="F:DNA-3-methyladenine glycosylase activity"/>
    <property type="evidence" value="ECO:0007669"/>
    <property type="project" value="TreeGrafter"/>
</dbReference>
<evidence type="ECO:0000256" key="1">
    <source>
        <dbReference type="ARBA" id="ARBA00000086"/>
    </source>
</evidence>
<protein>
    <recommendedName>
        <fullName evidence="2">DNA-3-methyladenine glycosylase II</fullName>
        <ecNumber evidence="2">3.2.2.21</ecNumber>
    </recommendedName>
</protein>
<evidence type="ECO:0000256" key="4">
    <source>
        <dbReference type="ARBA" id="ARBA00023204"/>
    </source>
</evidence>
<proteinExistence type="predicted"/>
<dbReference type="GO" id="GO:0043916">
    <property type="term" value="F:DNA-7-methylguanine glycosylase activity"/>
    <property type="evidence" value="ECO:0007669"/>
    <property type="project" value="TreeGrafter"/>
</dbReference>
<dbReference type="GO" id="GO:0005737">
    <property type="term" value="C:cytoplasm"/>
    <property type="evidence" value="ECO:0007669"/>
    <property type="project" value="TreeGrafter"/>
</dbReference>
<reference evidence="6" key="1">
    <citation type="submission" date="2021-03" db="EMBL/GenBank/DDBJ databases">
        <title>Whole genome shotgun sequence of Actinoplanes consettensis NBRC 14913.</title>
        <authorList>
            <person name="Komaki H."/>
            <person name="Tamura T."/>
        </authorList>
    </citation>
    <scope>NUCLEOTIDE SEQUENCE</scope>
    <source>
        <strain evidence="6">NBRC 14913</strain>
    </source>
</reference>
<dbReference type="PANTHER" id="PTHR43003">
    <property type="entry name" value="DNA-3-METHYLADENINE GLYCOSYLASE"/>
    <property type="match status" value="1"/>
</dbReference>
<dbReference type="RefSeq" id="WP_213003701.1">
    <property type="nucleotide sequence ID" value="NZ_BAAATW010000009.1"/>
</dbReference>
<dbReference type="GO" id="GO:0006307">
    <property type="term" value="P:DNA alkylation repair"/>
    <property type="evidence" value="ECO:0007669"/>
    <property type="project" value="TreeGrafter"/>
</dbReference>
<comment type="caution">
    <text evidence="6">The sequence shown here is derived from an EMBL/GenBank/DDBJ whole genome shotgun (WGS) entry which is preliminary data.</text>
</comment>
<comment type="catalytic activity">
    <reaction evidence="1">
        <text>Hydrolysis of alkylated DNA, releasing 3-methyladenine, 3-methylguanine, 7-methylguanine and 7-methyladenine.</text>
        <dbReference type="EC" id="3.2.2.21"/>
    </reaction>
</comment>
<dbReference type="EMBL" id="BOQP01000076">
    <property type="protein sequence ID" value="GIM85092.1"/>
    <property type="molecule type" value="Genomic_DNA"/>
</dbReference>
<dbReference type="GO" id="GO:0032131">
    <property type="term" value="F:alkylated DNA binding"/>
    <property type="evidence" value="ECO:0007669"/>
    <property type="project" value="TreeGrafter"/>
</dbReference>
<dbReference type="InterPro" id="IPR011257">
    <property type="entry name" value="DNA_glycosylase"/>
</dbReference>
<evidence type="ECO:0000256" key="2">
    <source>
        <dbReference type="ARBA" id="ARBA00012000"/>
    </source>
</evidence>
<dbReference type="Gene3D" id="1.10.1670.40">
    <property type="match status" value="1"/>
</dbReference>
<gene>
    <name evidence="6" type="primary">alkA_2</name>
    <name evidence="6" type="ORF">Aco04nite_94560</name>
</gene>
<evidence type="ECO:0000313" key="6">
    <source>
        <dbReference type="EMBL" id="GIM85092.1"/>
    </source>
</evidence>
<name>A0A919W297_9ACTN</name>
<dbReference type="Proteomes" id="UP000680865">
    <property type="component" value="Unassembled WGS sequence"/>
</dbReference>
<sequence>MTDHQATIEPRGEFELSRAITFLEEWPATQLPANGSDLRFSYCSESDWQPVDIRVSQSGRKVDLTMTAPVEDEVARILSLDIDGTPLTDIAGRDPVVARLLAAAPGLRPVCFWTPWEAACWAVLSQRTSRRTATAHKQRITSELGTRSAFPSPQVILEAQALPGVNPVKLERLHALAAAALDGTLTTKALRAVPADVALATLQELPGIGPFSADLILIRGAGSPDIAPTTEPRLLTAIQHAYELAEPPTPAEFRAITDAWQPLRSWVSFFFRAIPLPA</sequence>
<dbReference type="SMART" id="SM00478">
    <property type="entry name" value="ENDO3c"/>
    <property type="match status" value="1"/>
</dbReference>
<evidence type="ECO:0000313" key="7">
    <source>
        <dbReference type="Proteomes" id="UP000680865"/>
    </source>
</evidence>
<keyword evidence="4" id="KW-0234">DNA repair</keyword>
<dbReference type="EC" id="3.2.2.21" evidence="2"/>
<dbReference type="PANTHER" id="PTHR43003:SF13">
    <property type="entry name" value="DNA-3-METHYLADENINE GLYCOSYLASE 2"/>
    <property type="match status" value="1"/>
</dbReference>
<dbReference type="Gene3D" id="1.10.340.30">
    <property type="entry name" value="Hypothetical protein, domain 2"/>
    <property type="match status" value="1"/>
</dbReference>
<evidence type="ECO:0000256" key="3">
    <source>
        <dbReference type="ARBA" id="ARBA00022763"/>
    </source>
</evidence>
<evidence type="ECO:0000259" key="5">
    <source>
        <dbReference type="SMART" id="SM00478"/>
    </source>
</evidence>